<reference evidence="3" key="1">
    <citation type="submission" date="2016-07" db="EMBL/GenBank/DDBJ databases">
        <authorList>
            <person name="Bretaudeau A."/>
        </authorList>
    </citation>
    <scope>NUCLEOTIDE SEQUENCE</scope>
    <source>
        <strain evidence="3">Rice</strain>
        <tissue evidence="3">Whole body</tissue>
    </source>
</reference>
<dbReference type="SMART" id="SM00595">
    <property type="entry name" value="MADF"/>
    <property type="match status" value="1"/>
</dbReference>
<dbReference type="PANTHER" id="PTHR12243">
    <property type="entry name" value="MADF DOMAIN TRANSCRIPTION FACTOR"/>
    <property type="match status" value="1"/>
</dbReference>
<comment type="subcellular location">
    <subcellularLocation>
        <location evidence="1">Nucleus</location>
    </subcellularLocation>
</comment>
<dbReference type="SUPFAM" id="SSF46689">
    <property type="entry name" value="Homeodomain-like"/>
    <property type="match status" value="1"/>
</dbReference>
<feature type="domain" description="MADF" evidence="2">
    <location>
        <begin position="7"/>
        <end position="92"/>
    </location>
</feature>
<dbReference type="InterPro" id="IPR001005">
    <property type="entry name" value="SANT/Myb"/>
</dbReference>
<dbReference type="InterPro" id="IPR006578">
    <property type="entry name" value="MADF-dom"/>
</dbReference>
<organism evidence="3">
    <name type="scientific">Spodoptera frugiperda</name>
    <name type="common">Fall armyworm</name>
    <dbReference type="NCBI Taxonomy" id="7108"/>
    <lineage>
        <taxon>Eukaryota</taxon>
        <taxon>Metazoa</taxon>
        <taxon>Ecdysozoa</taxon>
        <taxon>Arthropoda</taxon>
        <taxon>Hexapoda</taxon>
        <taxon>Insecta</taxon>
        <taxon>Pterygota</taxon>
        <taxon>Neoptera</taxon>
        <taxon>Endopterygota</taxon>
        <taxon>Lepidoptera</taxon>
        <taxon>Glossata</taxon>
        <taxon>Ditrysia</taxon>
        <taxon>Noctuoidea</taxon>
        <taxon>Noctuidae</taxon>
        <taxon>Amphipyrinae</taxon>
        <taxon>Spodoptera</taxon>
    </lineage>
</organism>
<gene>
    <name evidence="3" type="ORF">SFRICE_019952</name>
</gene>
<dbReference type="GO" id="GO:0005634">
    <property type="term" value="C:nucleus"/>
    <property type="evidence" value="ECO:0007669"/>
    <property type="project" value="UniProtKB-SubCell"/>
</dbReference>
<dbReference type="EMBL" id="ODYU01007593">
    <property type="protein sequence ID" value="SOQ50504.1"/>
    <property type="molecule type" value="Genomic_DNA"/>
</dbReference>
<protein>
    <submittedName>
        <fullName evidence="3">SFRICE_019952</fullName>
    </submittedName>
</protein>
<dbReference type="Pfam" id="PF10545">
    <property type="entry name" value="MADF_DNA_bdg"/>
    <property type="match status" value="1"/>
</dbReference>
<evidence type="ECO:0000259" key="2">
    <source>
        <dbReference type="PROSITE" id="PS51029"/>
    </source>
</evidence>
<evidence type="ECO:0000313" key="3">
    <source>
        <dbReference type="EMBL" id="SOQ50504.1"/>
    </source>
</evidence>
<dbReference type="PANTHER" id="PTHR12243:SF60">
    <property type="entry name" value="SI:CH211-15D5.12-RELATED"/>
    <property type="match status" value="1"/>
</dbReference>
<dbReference type="GO" id="GO:0005667">
    <property type="term" value="C:transcription regulator complex"/>
    <property type="evidence" value="ECO:0007669"/>
    <property type="project" value="TreeGrafter"/>
</dbReference>
<dbReference type="AlphaFoldDB" id="A0A2H1WDF3"/>
<evidence type="ECO:0000256" key="1">
    <source>
        <dbReference type="ARBA" id="ARBA00004123"/>
    </source>
</evidence>
<name>A0A2H1WDF3_SPOFR</name>
<dbReference type="InterPro" id="IPR009057">
    <property type="entry name" value="Homeodomain-like_sf"/>
</dbReference>
<accession>A0A2H1WDF3</accession>
<dbReference type="CDD" id="cd00167">
    <property type="entry name" value="SANT"/>
    <property type="match status" value="1"/>
</dbReference>
<sequence length="255" mass="29326">MNWNDDDLIEQVKKYPVLYRDKRKHYKNIIKKGNCWIQIAAALNKTPEECKSKWRNIRDSYLKNQKKKLAGDAPSNSKYFDEKLNFLSEAYDTGDTSNNISADESPSPPSTHIESFDIVVKEEYDVFAEEPPPESNFVYSPGNSEHREDNLPIITSVTPAASKKVTPAARRAYKRKLDTIVDEMKKDREERNQILKSLVDRSTPNTSGQSSTHKFFSCMADIVSNFPLEKIAEIRMKIYSMVNDMELSIMKEKGQ</sequence>
<proteinExistence type="predicted"/>
<dbReference type="PROSITE" id="PS51029">
    <property type="entry name" value="MADF"/>
    <property type="match status" value="1"/>
</dbReference>
<dbReference type="InterPro" id="IPR039353">
    <property type="entry name" value="TF_Adf1"/>
</dbReference>
<dbReference type="GO" id="GO:0006357">
    <property type="term" value="P:regulation of transcription by RNA polymerase II"/>
    <property type="evidence" value="ECO:0007669"/>
    <property type="project" value="TreeGrafter"/>
</dbReference>